<dbReference type="SUPFAM" id="SSF53955">
    <property type="entry name" value="Lysozyme-like"/>
    <property type="match status" value="1"/>
</dbReference>
<dbReference type="CDD" id="cd13399">
    <property type="entry name" value="Slt35-like"/>
    <property type="match status" value="1"/>
</dbReference>
<dbReference type="Gene3D" id="1.10.530.10">
    <property type="match status" value="1"/>
</dbReference>
<dbReference type="Pfam" id="PF01464">
    <property type="entry name" value="SLT"/>
    <property type="match status" value="1"/>
</dbReference>
<dbReference type="InterPro" id="IPR008258">
    <property type="entry name" value="Transglycosylase_SLT_dom_1"/>
</dbReference>
<name>A0A0U1CXX4_9MYCO</name>
<feature type="domain" description="Transglycosylase SLT" evidence="1">
    <location>
        <begin position="197"/>
        <end position="287"/>
    </location>
</feature>
<dbReference type="InterPro" id="IPR023346">
    <property type="entry name" value="Lysozyme-like_dom_sf"/>
</dbReference>
<evidence type="ECO:0000313" key="3">
    <source>
        <dbReference type="Proteomes" id="UP000199601"/>
    </source>
</evidence>
<evidence type="ECO:0000259" key="1">
    <source>
        <dbReference type="Pfam" id="PF01464"/>
    </source>
</evidence>
<dbReference type="AlphaFoldDB" id="A0A0U1CXX4"/>
<dbReference type="Proteomes" id="UP000199601">
    <property type="component" value="Unassembled WGS sequence"/>
</dbReference>
<reference evidence="3" key="1">
    <citation type="submission" date="2015-03" db="EMBL/GenBank/DDBJ databases">
        <authorList>
            <person name="Urmite Genomes"/>
        </authorList>
    </citation>
    <scope>NUCLEOTIDE SEQUENCE [LARGE SCALE GENOMIC DNA]</scope>
    <source>
        <strain evidence="3">CSUR P1344</strain>
    </source>
</reference>
<evidence type="ECO:0000313" key="2">
    <source>
        <dbReference type="EMBL" id="CQD04241.1"/>
    </source>
</evidence>
<dbReference type="EMBL" id="CTEC01000001">
    <property type="protein sequence ID" value="CQD04241.1"/>
    <property type="molecule type" value="Genomic_DNA"/>
</dbReference>
<gene>
    <name evidence="2" type="ORF">BN000_00771</name>
</gene>
<keyword evidence="3" id="KW-1185">Reference proteome</keyword>
<accession>A0A0U1CXX4</accession>
<organism evidence="2 3">
    <name type="scientific">Mycobacterium europaeum</name>
    <dbReference type="NCBI Taxonomy" id="761804"/>
    <lineage>
        <taxon>Bacteria</taxon>
        <taxon>Bacillati</taxon>
        <taxon>Actinomycetota</taxon>
        <taxon>Actinomycetes</taxon>
        <taxon>Mycobacteriales</taxon>
        <taxon>Mycobacteriaceae</taxon>
        <taxon>Mycobacterium</taxon>
        <taxon>Mycobacterium simiae complex</taxon>
    </lineage>
</organism>
<sequence length="344" mass="36782" precursor="true">MWDRSMRKTCHGKSMEVITVSRDRVANTRTVRHAAPMLLGVAMVALVGCSAPTAKPTATAVTAVPASTAVATPLASRTVPAAPTPPLGAQPQLATDPGQLADDLVADERALRDPSTAEPALVAAAHREQAAYRAIGRHPEWDSITRPRIPPELVDVYDRNLDARRQLQAMTPAKDTLPAWRIEPPVPADELINDFHTAEAETGVGWNYLAAINFVETRFGSINGVSTAGAQGPMQFLPSTFATYGQGGDINSPRDSIMAAARFLAANGFANDPARAIYGYNHAHQYVDAVDQYAALIAADPAAFPTYYRWDVYYVTTAGDVLLPVGYAAPAPIPVADYLATHPQ</sequence>
<protein>
    <submittedName>
        <fullName evidence="2">Transglycosylase</fullName>
    </submittedName>
</protein>
<proteinExistence type="predicted"/>